<accession>A0A8H7PMD5</accession>
<sequence>MAEIKAGTPCTLLERLVLHSPRPSSPALRPGYRAKDLTALFQAAAATEEADYQCKNTYNGSELNWSIYPDDNEDENIVIDSFYEDGNAILYLHGAPLSKTFDIWEDNIDANDADYYSCTDCSPHALAEKDKENQPPSQFSVVQPVVTKKNHVCSTSRSHLMELQLRNFVSDVEALWRRSLHTKTKTTNFGKKGGRRNRVIQMTAKPNVRSRIPKNRYRVNILLPLDGRYLYSRYK</sequence>
<name>A0A8H7PMD5_MORIS</name>
<organism evidence="1 2">
    <name type="scientific">Mortierella isabellina</name>
    <name type="common">Filamentous fungus</name>
    <name type="synonym">Umbelopsis isabellina</name>
    <dbReference type="NCBI Taxonomy" id="91625"/>
    <lineage>
        <taxon>Eukaryota</taxon>
        <taxon>Fungi</taxon>
        <taxon>Fungi incertae sedis</taxon>
        <taxon>Mucoromycota</taxon>
        <taxon>Mucoromycotina</taxon>
        <taxon>Umbelopsidomycetes</taxon>
        <taxon>Umbelopsidales</taxon>
        <taxon>Umbelopsidaceae</taxon>
        <taxon>Umbelopsis</taxon>
    </lineage>
</organism>
<dbReference type="EMBL" id="JAEPQZ010000010">
    <property type="protein sequence ID" value="KAG2176503.1"/>
    <property type="molecule type" value="Genomic_DNA"/>
</dbReference>
<protein>
    <submittedName>
        <fullName evidence="1">Uncharacterized protein</fullName>
    </submittedName>
</protein>
<reference evidence="1" key="1">
    <citation type="submission" date="2020-12" db="EMBL/GenBank/DDBJ databases">
        <title>Metabolic potential, ecology and presence of endohyphal bacteria is reflected in genomic diversity of Mucoromycotina.</title>
        <authorList>
            <person name="Muszewska A."/>
            <person name="Okrasinska A."/>
            <person name="Steczkiewicz K."/>
            <person name="Drgas O."/>
            <person name="Orlowska M."/>
            <person name="Perlinska-Lenart U."/>
            <person name="Aleksandrzak-Piekarczyk T."/>
            <person name="Szatraj K."/>
            <person name="Zielenkiewicz U."/>
            <person name="Pilsyk S."/>
            <person name="Malc E."/>
            <person name="Mieczkowski P."/>
            <person name="Kruszewska J.S."/>
            <person name="Biernat P."/>
            <person name="Pawlowska J."/>
        </authorList>
    </citation>
    <scope>NUCLEOTIDE SEQUENCE</scope>
    <source>
        <strain evidence="1">WA0000067209</strain>
    </source>
</reference>
<gene>
    <name evidence="1" type="ORF">INT43_005743</name>
</gene>
<keyword evidence="2" id="KW-1185">Reference proteome</keyword>
<evidence type="ECO:0000313" key="1">
    <source>
        <dbReference type="EMBL" id="KAG2176503.1"/>
    </source>
</evidence>
<dbReference type="OrthoDB" id="2402793at2759"/>
<proteinExistence type="predicted"/>
<dbReference type="AlphaFoldDB" id="A0A8H7PMD5"/>
<dbReference type="Proteomes" id="UP000654370">
    <property type="component" value="Unassembled WGS sequence"/>
</dbReference>
<comment type="caution">
    <text evidence="1">The sequence shown here is derived from an EMBL/GenBank/DDBJ whole genome shotgun (WGS) entry which is preliminary data.</text>
</comment>
<evidence type="ECO:0000313" key="2">
    <source>
        <dbReference type="Proteomes" id="UP000654370"/>
    </source>
</evidence>